<dbReference type="AlphaFoldDB" id="A0A381S8X1"/>
<dbReference type="Pfam" id="PF09929">
    <property type="entry name" value="DUF2161"/>
    <property type="match status" value="1"/>
</dbReference>
<protein>
    <submittedName>
        <fullName evidence="1">Uncharacterized protein</fullName>
    </submittedName>
</protein>
<gene>
    <name evidence="1" type="ORF">METZ01_LOCUS52803</name>
</gene>
<sequence length="226" mass="25260">MREIDLYPPLKHFLIQQGYEVKGEVQNCDVIAVRGDECVVVVELKLSINLTVVLQAVDRLQITDTVYIGVPKGITVLKKQRKHVVKLLRMLGLGLIVIDPAAAAGGVDVLCDPSGYKPRQVKQRTHRLLGEFMHRVGDPNAGGSSVRRGIMTAYRQKALAIAEYLREHGETKAAIIARSLAEPRTRVILYDNVYGWFDRLGKGVYALSPRGEIEFAQWLTRDKTVD</sequence>
<name>A0A381S8X1_9ZZZZ</name>
<evidence type="ECO:0000313" key="1">
    <source>
        <dbReference type="EMBL" id="SUZ99949.1"/>
    </source>
</evidence>
<dbReference type="InterPro" id="IPR018679">
    <property type="entry name" value="DUF2161"/>
</dbReference>
<organism evidence="1">
    <name type="scientific">marine metagenome</name>
    <dbReference type="NCBI Taxonomy" id="408172"/>
    <lineage>
        <taxon>unclassified sequences</taxon>
        <taxon>metagenomes</taxon>
        <taxon>ecological metagenomes</taxon>
    </lineage>
</organism>
<proteinExistence type="predicted"/>
<accession>A0A381S8X1</accession>
<reference evidence="1" key="1">
    <citation type="submission" date="2018-05" db="EMBL/GenBank/DDBJ databases">
        <authorList>
            <person name="Lanie J.A."/>
            <person name="Ng W.-L."/>
            <person name="Kazmierczak K.M."/>
            <person name="Andrzejewski T.M."/>
            <person name="Davidsen T.M."/>
            <person name="Wayne K.J."/>
            <person name="Tettelin H."/>
            <person name="Glass J.I."/>
            <person name="Rusch D."/>
            <person name="Podicherti R."/>
            <person name="Tsui H.-C.T."/>
            <person name="Winkler M.E."/>
        </authorList>
    </citation>
    <scope>NUCLEOTIDE SEQUENCE</scope>
</reference>
<dbReference type="EMBL" id="UINC01002753">
    <property type="protein sequence ID" value="SUZ99949.1"/>
    <property type="molecule type" value="Genomic_DNA"/>
</dbReference>